<organism evidence="1 2">
    <name type="scientific">Pistacia integerrima</name>
    <dbReference type="NCBI Taxonomy" id="434235"/>
    <lineage>
        <taxon>Eukaryota</taxon>
        <taxon>Viridiplantae</taxon>
        <taxon>Streptophyta</taxon>
        <taxon>Embryophyta</taxon>
        <taxon>Tracheophyta</taxon>
        <taxon>Spermatophyta</taxon>
        <taxon>Magnoliopsida</taxon>
        <taxon>eudicotyledons</taxon>
        <taxon>Gunneridae</taxon>
        <taxon>Pentapetalae</taxon>
        <taxon>rosids</taxon>
        <taxon>malvids</taxon>
        <taxon>Sapindales</taxon>
        <taxon>Anacardiaceae</taxon>
        <taxon>Pistacia</taxon>
    </lineage>
</organism>
<dbReference type="EMBL" id="CM047738">
    <property type="protein sequence ID" value="KAJ0045034.1"/>
    <property type="molecule type" value="Genomic_DNA"/>
</dbReference>
<accession>A0ACC0Z3S7</accession>
<protein>
    <submittedName>
        <fullName evidence="1">Uncharacterized protein</fullName>
    </submittedName>
</protein>
<reference evidence="2" key="1">
    <citation type="journal article" date="2023" name="G3 (Bethesda)">
        <title>Genome assembly and association tests identify interacting loci associated with vigor, precocity, and sex in interspecific pistachio rootstocks.</title>
        <authorList>
            <person name="Palmer W."/>
            <person name="Jacygrad E."/>
            <person name="Sagayaradj S."/>
            <person name="Cavanaugh K."/>
            <person name="Han R."/>
            <person name="Bertier L."/>
            <person name="Beede B."/>
            <person name="Kafkas S."/>
            <person name="Golino D."/>
            <person name="Preece J."/>
            <person name="Michelmore R."/>
        </authorList>
    </citation>
    <scope>NUCLEOTIDE SEQUENCE [LARGE SCALE GENOMIC DNA]</scope>
</reference>
<comment type="caution">
    <text evidence="1">The sequence shown here is derived from an EMBL/GenBank/DDBJ whole genome shotgun (WGS) entry which is preliminary data.</text>
</comment>
<name>A0ACC0Z3S7_9ROSI</name>
<keyword evidence="2" id="KW-1185">Reference proteome</keyword>
<evidence type="ECO:0000313" key="1">
    <source>
        <dbReference type="EMBL" id="KAJ0045034.1"/>
    </source>
</evidence>
<sequence>MSLFKTLNPSQISRNKHISLLSVFLRTLTSAPSQNQTSNKKPLSVRFEEAVGLRKKADSDSENDTTNVLKNGLKEIEREVRDLKAKNQEAVSVNFEKKEETKKVKGLRLYSLFVNGKRVTVEEKNTRERREEEGGTYPKKGEEGGTYPKKEEEGGVLKELSPDMETFVNHLYKEGYFSKGNFLRPNQKRLDFGCFDENYGRDFIKFAAEKFGKDHQEIAKWLSGSDLRTIALFGCPSTTKKTVFSAKQLRRFFKIQEDTVCHKCVLKESCKFVNQSIWNGQHKNLNLVVVMRVITRYALESVPPQLVVPDEVKASVSRLFKEVINLSETTHKATSTISV</sequence>
<gene>
    <name evidence="1" type="ORF">Pint_04796</name>
</gene>
<proteinExistence type="predicted"/>
<dbReference type="Proteomes" id="UP001163603">
    <property type="component" value="Chromosome 3"/>
</dbReference>
<evidence type="ECO:0000313" key="2">
    <source>
        <dbReference type="Proteomes" id="UP001163603"/>
    </source>
</evidence>